<organism evidence="3 4">
    <name type="scientific">Marine Group III euryarchaeote CG-Epi1</name>
    <dbReference type="NCBI Taxonomy" id="1888995"/>
    <lineage>
        <taxon>Archaea</taxon>
        <taxon>Methanobacteriati</taxon>
        <taxon>Thermoplasmatota</taxon>
        <taxon>Thermoplasmata</taxon>
        <taxon>Candidatus Thermoprofundales</taxon>
    </lineage>
</organism>
<keyword evidence="1" id="KW-1133">Transmembrane helix</keyword>
<feature type="transmembrane region" description="Helical" evidence="1">
    <location>
        <begin position="315"/>
        <end position="336"/>
    </location>
</feature>
<dbReference type="PANTHER" id="PTHR43685">
    <property type="entry name" value="GLYCOSYLTRANSFERASE"/>
    <property type="match status" value="1"/>
</dbReference>
<dbReference type="SUPFAM" id="SSF53448">
    <property type="entry name" value="Nucleotide-diphospho-sugar transferases"/>
    <property type="match status" value="1"/>
</dbReference>
<dbReference type="InterPro" id="IPR029044">
    <property type="entry name" value="Nucleotide-diphossugar_trans"/>
</dbReference>
<feature type="domain" description="Glycosyltransferase 2-like" evidence="2">
    <location>
        <begin position="11"/>
        <end position="180"/>
    </location>
</feature>
<dbReference type="Proteomes" id="UP000183080">
    <property type="component" value="Unassembled WGS sequence"/>
</dbReference>
<keyword evidence="1" id="KW-0472">Membrane</keyword>
<dbReference type="Pfam" id="PF00535">
    <property type="entry name" value="Glycos_transf_2"/>
    <property type="match status" value="1"/>
</dbReference>
<comment type="caution">
    <text evidence="3">The sequence shown here is derived from an EMBL/GenBank/DDBJ whole genome shotgun (WGS) entry which is preliminary data.</text>
</comment>
<dbReference type="AlphaFoldDB" id="A0A1J5TJW7"/>
<protein>
    <recommendedName>
        <fullName evidence="2">Glycosyltransferase 2-like domain-containing protein</fullName>
    </recommendedName>
</protein>
<feature type="transmembrane region" description="Helical" evidence="1">
    <location>
        <begin position="282"/>
        <end position="303"/>
    </location>
</feature>
<reference evidence="3 4" key="1">
    <citation type="submission" date="2016-08" db="EMBL/GenBank/DDBJ databases">
        <title>New Insights into Marine Group III Euryarchaeota, from dark to light.</title>
        <authorList>
            <person name="Haro-Moreno J.M."/>
            <person name="Rodriguez-Valera F."/>
            <person name="Lopez-Garcia P."/>
            <person name="Moreira D."/>
            <person name="Martin-Cuadrado A.B."/>
        </authorList>
    </citation>
    <scope>NUCLEOTIDE SEQUENCE [LARGE SCALE GENOMIC DNA]</scope>
    <source>
        <strain evidence="3">CG-Epi1</strain>
    </source>
</reference>
<feature type="transmembrane region" description="Helical" evidence="1">
    <location>
        <begin position="251"/>
        <end position="270"/>
    </location>
</feature>
<dbReference type="InterPro" id="IPR001173">
    <property type="entry name" value="Glyco_trans_2-like"/>
</dbReference>
<dbReference type="STRING" id="1888995.BD935_00550"/>
<keyword evidence="1" id="KW-0812">Transmembrane</keyword>
<accession>A0A1J5TJW7</accession>
<evidence type="ECO:0000313" key="3">
    <source>
        <dbReference type="EMBL" id="OIR21257.1"/>
    </source>
</evidence>
<evidence type="ECO:0000259" key="2">
    <source>
        <dbReference type="Pfam" id="PF00535"/>
    </source>
</evidence>
<dbReference type="Gene3D" id="3.90.550.10">
    <property type="entry name" value="Spore Coat Polysaccharide Biosynthesis Protein SpsA, Chain A"/>
    <property type="match status" value="1"/>
</dbReference>
<gene>
    <name evidence="3" type="ORF">BD935_00550</name>
</gene>
<sequence length="339" mass="38547">MIKLESIPFVSIVIPTTGNVKFIKGLVESVSKLDYPKDKFELILIGDEETELLSLNSKRAKEYGIKTTVKYEPFAAGKKRNIGVELAKGEIIAFTDDDTILKEDWISNAVRHLNDNNEYVGVGGPNFTPREGLPFAKAVGRIFGSKFLFSFRYTIGHAKPKEIEHNPTCNYIIKKEVFKTVQFHDTLWPGEDAEFDIRLIKNGFKILYAPDVIVWHHRRSRPIPFLKQMFNYGKTRAQVTRMHPDSFDIRYFAFISAFIFLMALYSISLSEIELPVIGKLDLMIPIILNLAYFTVISIAGILVGIQTGKVKQGLYAPLVLFIQHFGFSIGLLYGFIRKP</sequence>
<proteinExistence type="predicted"/>
<dbReference type="PANTHER" id="PTHR43685:SF3">
    <property type="entry name" value="SLR2126 PROTEIN"/>
    <property type="match status" value="1"/>
</dbReference>
<evidence type="ECO:0000256" key="1">
    <source>
        <dbReference type="SAM" id="Phobius"/>
    </source>
</evidence>
<name>A0A1J5TJW7_9ARCH</name>
<dbReference type="EMBL" id="MIZA01000001">
    <property type="protein sequence ID" value="OIR21257.1"/>
    <property type="molecule type" value="Genomic_DNA"/>
</dbReference>
<dbReference type="InterPro" id="IPR050834">
    <property type="entry name" value="Glycosyltransf_2"/>
</dbReference>
<evidence type="ECO:0000313" key="4">
    <source>
        <dbReference type="Proteomes" id="UP000183080"/>
    </source>
</evidence>